<evidence type="ECO:0000313" key="1">
    <source>
        <dbReference type="EMBL" id="QHL91745.1"/>
    </source>
</evidence>
<accession>A0A7Z2NXQ4</accession>
<dbReference type="EMBL" id="CP047895">
    <property type="protein sequence ID" value="QHL91745.1"/>
    <property type="molecule type" value="Genomic_DNA"/>
</dbReference>
<dbReference type="GO" id="GO:0016301">
    <property type="term" value="F:kinase activity"/>
    <property type="evidence" value="ECO:0007669"/>
    <property type="project" value="UniProtKB-KW"/>
</dbReference>
<protein>
    <submittedName>
        <fullName evidence="1">Ribose-phosphate pyrophosphokinase</fullName>
    </submittedName>
</protein>
<keyword evidence="1" id="KW-0418">Kinase</keyword>
<evidence type="ECO:0000313" key="2">
    <source>
        <dbReference type="Proteomes" id="UP000464468"/>
    </source>
</evidence>
<gene>
    <name evidence="1" type="ORF">GVO57_02595</name>
</gene>
<name>A0A7Z2NXQ4_9SPHN</name>
<organism evidence="1 2">
    <name type="scientific">Sphingomonas changnyeongensis</name>
    <dbReference type="NCBI Taxonomy" id="2698679"/>
    <lineage>
        <taxon>Bacteria</taxon>
        <taxon>Pseudomonadati</taxon>
        <taxon>Pseudomonadota</taxon>
        <taxon>Alphaproteobacteria</taxon>
        <taxon>Sphingomonadales</taxon>
        <taxon>Sphingomonadaceae</taxon>
        <taxon>Sphingomonas</taxon>
    </lineage>
</organism>
<reference evidence="1 2" key="1">
    <citation type="submission" date="2020-01" db="EMBL/GenBank/DDBJ databases">
        <title>Sphingomonas sp. C33 whole genome sequece.</title>
        <authorList>
            <person name="Park C."/>
        </authorList>
    </citation>
    <scope>NUCLEOTIDE SEQUENCE [LARGE SCALE GENOMIC DNA]</scope>
    <source>
        <strain evidence="1 2">C33</strain>
    </source>
</reference>
<proteinExistence type="predicted"/>
<dbReference type="AlphaFoldDB" id="A0A7Z2NXQ4"/>
<dbReference type="KEGG" id="schy:GVO57_02595"/>
<keyword evidence="2" id="KW-1185">Reference proteome</keyword>
<keyword evidence="1" id="KW-0808">Transferase</keyword>
<dbReference type="Proteomes" id="UP000464468">
    <property type="component" value="Chromosome"/>
</dbReference>
<sequence>MPGVADPVRVRALLVAAARARSAVSYAGLLGQLGHRFTRPLMRSLCRTLDAIDAEAAGRGEPELAVLVVRESDGLPGQGWWAGGRALMMGHDGPWTGPAARALVARLQAEAFDYWAAHLES</sequence>